<dbReference type="Proteomes" id="UP000252519">
    <property type="component" value="Unassembled WGS sequence"/>
</dbReference>
<evidence type="ECO:0000313" key="1">
    <source>
        <dbReference type="EMBL" id="RCN26752.1"/>
    </source>
</evidence>
<comment type="caution">
    <text evidence="1">The sequence shown here is derived from an EMBL/GenBank/DDBJ whole genome shotgun (WGS) entry which is preliminary data.</text>
</comment>
<feature type="non-terminal residue" evidence="1">
    <location>
        <position position="129"/>
    </location>
</feature>
<proteinExistence type="predicted"/>
<name>A0A368F3X3_ANCCA</name>
<evidence type="ECO:0000313" key="2">
    <source>
        <dbReference type="Proteomes" id="UP000252519"/>
    </source>
</evidence>
<gene>
    <name evidence="1" type="ORF">ANCCAN_27521</name>
</gene>
<dbReference type="EMBL" id="JOJR01006215">
    <property type="protein sequence ID" value="RCN26752.1"/>
    <property type="molecule type" value="Genomic_DNA"/>
</dbReference>
<dbReference type="OrthoDB" id="5870901at2759"/>
<sequence>MYIQHGVGKVTVHVLVDTAAVAEAVSSMRDASVRRRFEKEVELTLAWEAEKMIVERFAGDCSLMGMYNVPSTSAFDFEQNSSLYEDIDSNEGEFIWSQSGGGEQSSGKRLQTELNGEILNSQFLELSKG</sequence>
<accession>A0A368F3X3</accession>
<reference evidence="1 2" key="1">
    <citation type="submission" date="2014-10" db="EMBL/GenBank/DDBJ databases">
        <title>Draft genome of the hookworm Ancylostoma caninum.</title>
        <authorList>
            <person name="Mitreva M."/>
        </authorList>
    </citation>
    <scope>NUCLEOTIDE SEQUENCE [LARGE SCALE GENOMIC DNA]</scope>
    <source>
        <strain evidence="1 2">Baltimore</strain>
    </source>
</reference>
<protein>
    <submittedName>
        <fullName evidence="1">Uncharacterized protein</fullName>
    </submittedName>
</protein>
<organism evidence="1 2">
    <name type="scientific">Ancylostoma caninum</name>
    <name type="common">Dog hookworm</name>
    <dbReference type="NCBI Taxonomy" id="29170"/>
    <lineage>
        <taxon>Eukaryota</taxon>
        <taxon>Metazoa</taxon>
        <taxon>Ecdysozoa</taxon>
        <taxon>Nematoda</taxon>
        <taxon>Chromadorea</taxon>
        <taxon>Rhabditida</taxon>
        <taxon>Rhabditina</taxon>
        <taxon>Rhabditomorpha</taxon>
        <taxon>Strongyloidea</taxon>
        <taxon>Ancylostomatidae</taxon>
        <taxon>Ancylostomatinae</taxon>
        <taxon>Ancylostoma</taxon>
    </lineage>
</organism>
<keyword evidence="2" id="KW-1185">Reference proteome</keyword>
<dbReference type="AlphaFoldDB" id="A0A368F3X3"/>